<dbReference type="AlphaFoldDB" id="A0AA88L0W6"/>
<accession>A0AA88L0W6</accession>
<keyword evidence="1" id="KW-0812">Transmembrane</keyword>
<keyword evidence="1" id="KW-0472">Membrane</keyword>
<sequence>MCDKCYVPKVFDGESRNAHYCLMQLAIVLFCLFGNMMAQDLDQAILLTDSSEDLEDADLSSVASRSLHPNLGYGYNTASSYYGTPQIYPMQSYGMSQGYYAPSYGSPYMHSVQSPYMSPSYGSYGAYRPSYGHPIHALKAYKKAMKKAIHGHF</sequence>
<dbReference type="Proteomes" id="UP001187531">
    <property type="component" value="Unassembled WGS sequence"/>
</dbReference>
<keyword evidence="1" id="KW-1133">Transmembrane helix</keyword>
<keyword evidence="3" id="KW-1185">Reference proteome</keyword>
<gene>
    <name evidence="2" type="ORF">QYM36_009117</name>
</gene>
<feature type="transmembrane region" description="Helical" evidence="1">
    <location>
        <begin position="17"/>
        <end position="38"/>
    </location>
</feature>
<evidence type="ECO:0000256" key="1">
    <source>
        <dbReference type="SAM" id="Phobius"/>
    </source>
</evidence>
<evidence type="ECO:0000313" key="3">
    <source>
        <dbReference type="Proteomes" id="UP001187531"/>
    </source>
</evidence>
<comment type="caution">
    <text evidence="2">The sequence shown here is derived from an EMBL/GenBank/DDBJ whole genome shotgun (WGS) entry which is preliminary data.</text>
</comment>
<name>A0AA88L0W6_ARTSF</name>
<dbReference type="EMBL" id="JAVRJZ010000013">
    <property type="protein sequence ID" value="KAK2714793.1"/>
    <property type="molecule type" value="Genomic_DNA"/>
</dbReference>
<reference evidence="2" key="1">
    <citation type="submission" date="2023-07" db="EMBL/GenBank/DDBJ databases">
        <title>Chromosome-level genome assembly of Artemia franciscana.</title>
        <authorList>
            <person name="Jo E."/>
        </authorList>
    </citation>
    <scope>NUCLEOTIDE SEQUENCE</scope>
    <source>
        <tissue evidence="2">Whole body</tissue>
    </source>
</reference>
<evidence type="ECO:0000313" key="2">
    <source>
        <dbReference type="EMBL" id="KAK2714793.1"/>
    </source>
</evidence>
<organism evidence="2 3">
    <name type="scientific">Artemia franciscana</name>
    <name type="common">Brine shrimp</name>
    <name type="synonym">Artemia sanfranciscana</name>
    <dbReference type="NCBI Taxonomy" id="6661"/>
    <lineage>
        <taxon>Eukaryota</taxon>
        <taxon>Metazoa</taxon>
        <taxon>Ecdysozoa</taxon>
        <taxon>Arthropoda</taxon>
        <taxon>Crustacea</taxon>
        <taxon>Branchiopoda</taxon>
        <taxon>Anostraca</taxon>
        <taxon>Artemiidae</taxon>
        <taxon>Artemia</taxon>
    </lineage>
</organism>
<protein>
    <submittedName>
        <fullName evidence="2">Uncharacterized protein</fullName>
    </submittedName>
</protein>
<proteinExistence type="predicted"/>